<reference evidence="2" key="3">
    <citation type="submission" date="2025-09" db="UniProtKB">
        <authorList>
            <consortium name="Ensembl"/>
        </authorList>
    </citation>
    <scope>IDENTIFICATION</scope>
</reference>
<dbReference type="OrthoDB" id="8954808at2759"/>
<evidence type="ECO:0008006" key="4">
    <source>
        <dbReference type="Google" id="ProtNLM"/>
    </source>
</evidence>
<feature type="region of interest" description="Disordered" evidence="1">
    <location>
        <begin position="327"/>
        <end position="349"/>
    </location>
</feature>
<dbReference type="AlphaFoldDB" id="A0A672HTB6"/>
<dbReference type="RefSeq" id="XP_029960766.1">
    <property type="nucleotide sequence ID" value="XM_030104906.1"/>
</dbReference>
<evidence type="ECO:0000313" key="2">
    <source>
        <dbReference type="Ensembl" id="ENSSFAP00005032526.1"/>
    </source>
</evidence>
<organism evidence="2 3">
    <name type="scientific">Salarias fasciatus</name>
    <name type="common">Jewelled blenny</name>
    <name type="synonym">Blennius fasciatus</name>
    <dbReference type="NCBI Taxonomy" id="181472"/>
    <lineage>
        <taxon>Eukaryota</taxon>
        <taxon>Metazoa</taxon>
        <taxon>Chordata</taxon>
        <taxon>Craniata</taxon>
        <taxon>Vertebrata</taxon>
        <taxon>Euteleostomi</taxon>
        <taxon>Actinopterygii</taxon>
        <taxon>Neopterygii</taxon>
        <taxon>Teleostei</taxon>
        <taxon>Neoteleostei</taxon>
        <taxon>Acanthomorphata</taxon>
        <taxon>Ovalentaria</taxon>
        <taxon>Blenniimorphae</taxon>
        <taxon>Blenniiformes</taxon>
        <taxon>Blennioidei</taxon>
        <taxon>Blenniidae</taxon>
        <taxon>Salariinae</taxon>
        <taxon>Salarias</taxon>
    </lineage>
</organism>
<dbReference type="Ensembl" id="ENSSFAT00005033678.1">
    <property type="protein sequence ID" value="ENSSFAP00005032526.1"/>
    <property type="gene ID" value="ENSSFAG00005016453.1"/>
</dbReference>
<protein>
    <recommendedName>
        <fullName evidence="4">Family with sequence similarity 169 member Aa</fullName>
    </recommendedName>
</protein>
<gene>
    <name evidence="2" type="primary">fam169a</name>
</gene>
<keyword evidence="3" id="KW-1185">Reference proteome</keyword>
<accession>A0A672HTB6</accession>
<dbReference type="OMA" id="REVSMEQ"/>
<feature type="compositionally biased region" description="Basic and acidic residues" evidence="1">
    <location>
        <begin position="391"/>
        <end position="402"/>
    </location>
</feature>
<name>A0A672HTB6_SALFA</name>
<evidence type="ECO:0000313" key="3">
    <source>
        <dbReference type="Proteomes" id="UP000472267"/>
    </source>
</evidence>
<feature type="compositionally biased region" description="Acidic residues" evidence="1">
    <location>
        <begin position="487"/>
        <end position="499"/>
    </location>
</feature>
<proteinExistence type="predicted"/>
<dbReference type="InterPro" id="IPR029625">
    <property type="entry name" value="FAM169"/>
</dbReference>
<reference evidence="2" key="2">
    <citation type="submission" date="2025-08" db="UniProtKB">
        <authorList>
            <consortium name="Ensembl"/>
        </authorList>
    </citation>
    <scope>IDENTIFICATION</scope>
</reference>
<dbReference type="Proteomes" id="UP000472267">
    <property type="component" value="Chromosome 12"/>
</dbReference>
<feature type="compositionally biased region" description="Basic and acidic residues" evidence="1">
    <location>
        <begin position="339"/>
        <end position="349"/>
    </location>
</feature>
<dbReference type="InParanoid" id="A0A672HTB6"/>
<dbReference type="PANTHER" id="PTHR22442:SF3">
    <property type="entry name" value="SOLUBLE LAMIN-ASSOCIATED PROTEIN OF 75 KDA"/>
    <property type="match status" value="1"/>
</dbReference>
<feature type="region of interest" description="Disordered" evidence="1">
    <location>
        <begin position="391"/>
        <end position="508"/>
    </location>
</feature>
<reference evidence="2" key="1">
    <citation type="submission" date="2019-06" db="EMBL/GenBank/DDBJ databases">
        <authorList>
            <consortium name="Wellcome Sanger Institute Data Sharing"/>
        </authorList>
    </citation>
    <scope>NUCLEOTIDE SEQUENCE [LARGE SCALE GENOMIC DNA]</scope>
</reference>
<dbReference type="InterPro" id="IPR016181">
    <property type="entry name" value="Acyl_CoA_acyltransferase"/>
</dbReference>
<evidence type="ECO:0000256" key="1">
    <source>
        <dbReference type="SAM" id="MobiDB-lite"/>
    </source>
</evidence>
<dbReference type="PANTHER" id="PTHR22442">
    <property type="match status" value="1"/>
</dbReference>
<feature type="compositionally biased region" description="Basic and acidic residues" evidence="1">
    <location>
        <begin position="463"/>
        <end position="478"/>
    </location>
</feature>
<sequence length="508" mass="56543">MKFPVDLLADVSQVDLERSAHNYMNSLVYSNPDSPEQLTISGSTKVTIDIASVGYTPLYGSSDKHKMLALFSPSDPLTTVALYLSDRWWPVEDILKSSDPARDGVIEVQTPGERTVLYILNRIIYRTKEMSSDELPFLCHGENDYAKILWKNGEAVGFYSVKPSGTCCNSYSTRSYELPVMDSIFVRKSQRGKGFGLQMLDDFVHSFEDDCLGLRYPLTKSMYKVCEKYLRQNPEDADLLWEVEGTGGFKQRSNIANKIQAMNLSAVSRNLSFTEESHLTVEVTENDVVMEAITTQIEESQAMQCTVETIEEVTVLTISKEADDVPVVTRGRSSGSKQRKTEEKVTEDKSEKLIRIEDIEAETPREVSMEQKTELHLSQMEQTKVISNVVDEKESGEEDHVTLSEITGTAVDSQDPEEADDTSASTTEEAQGQDDACPPNGSPLDGAIKVENVASETQEAGEECGKDEDVNLDTEGKEAQTAVADSNSEETDTQQDSEDVEPHRQIPW</sequence>
<dbReference type="GeneID" id="115398228"/>
<dbReference type="CDD" id="cd04301">
    <property type="entry name" value="NAT_SF"/>
    <property type="match status" value="1"/>
</dbReference>
<dbReference type="SUPFAM" id="SSF55729">
    <property type="entry name" value="Acyl-CoA N-acyltransferases (Nat)"/>
    <property type="match status" value="1"/>
</dbReference>